<evidence type="ECO:0000256" key="2">
    <source>
        <dbReference type="ARBA" id="ARBA00022801"/>
    </source>
</evidence>
<keyword evidence="6" id="KW-1185">Reference proteome</keyword>
<dbReference type="GO" id="GO:0042545">
    <property type="term" value="P:cell wall modification"/>
    <property type="evidence" value="ECO:0007669"/>
    <property type="project" value="InterPro"/>
</dbReference>
<dbReference type="SUPFAM" id="SSF51126">
    <property type="entry name" value="Pectin lyase-like"/>
    <property type="match status" value="1"/>
</dbReference>
<evidence type="ECO:0000256" key="3">
    <source>
        <dbReference type="ARBA" id="ARBA00023085"/>
    </source>
</evidence>
<dbReference type="AlphaFoldDB" id="A0A803MVI1"/>
<dbReference type="GO" id="GO:0045490">
    <property type="term" value="P:pectin catabolic process"/>
    <property type="evidence" value="ECO:0007669"/>
    <property type="project" value="UniProtKB-UniPathway"/>
</dbReference>
<dbReference type="Gene3D" id="2.160.20.10">
    <property type="entry name" value="Single-stranded right-handed beta-helix, Pectin lyase-like"/>
    <property type="match status" value="1"/>
</dbReference>
<keyword evidence="2" id="KW-0378">Hydrolase</keyword>
<evidence type="ECO:0000259" key="4">
    <source>
        <dbReference type="Pfam" id="PF01095"/>
    </source>
</evidence>
<evidence type="ECO:0000256" key="1">
    <source>
        <dbReference type="ARBA" id="ARBA00005184"/>
    </source>
</evidence>
<accession>A0A803MVI1</accession>
<dbReference type="InterPro" id="IPR011050">
    <property type="entry name" value="Pectin_lyase_fold/virulence"/>
</dbReference>
<keyword evidence="3" id="KW-0063">Aspartyl esterase</keyword>
<evidence type="ECO:0000313" key="5">
    <source>
        <dbReference type="EnsemblPlants" id="AUR62035908-RA:cds"/>
    </source>
</evidence>
<organism evidence="5 6">
    <name type="scientific">Chenopodium quinoa</name>
    <name type="common">Quinoa</name>
    <dbReference type="NCBI Taxonomy" id="63459"/>
    <lineage>
        <taxon>Eukaryota</taxon>
        <taxon>Viridiplantae</taxon>
        <taxon>Streptophyta</taxon>
        <taxon>Embryophyta</taxon>
        <taxon>Tracheophyta</taxon>
        <taxon>Spermatophyta</taxon>
        <taxon>Magnoliopsida</taxon>
        <taxon>eudicotyledons</taxon>
        <taxon>Gunneridae</taxon>
        <taxon>Pentapetalae</taxon>
        <taxon>Caryophyllales</taxon>
        <taxon>Chenopodiaceae</taxon>
        <taxon>Chenopodioideae</taxon>
        <taxon>Atripliceae</taxon>
        <taxon>Chenopodium</taxon>
    </lineage>
</organism>
<dbReference type="GO" id="GO:0030599">
    <property type="term" value="F:pectinesterase activity"/>
    <property type="evidence" value="ECO:0007669"/>
    <property type="project" value="InterPro"/>
</dbReference>
<sequence length="96" mass="10577">MEELIVICIRFCSAAVIGDRFLARDLTIENTASPEMYQAVAIRVTSNYAFFRCNSPPTRTLSTLTSSVSFTENASSKVPLISSLGMQQPSFTTARF</sequence>
<dbReference type="InterPro" id="IPR012334">
    <property type="entry name" value="Pectin_lyas_fold"/>
</dbReference>
<dbReference type="Proteomes" id="UP000596660">
    <property type="component" value="Unplaced"/>
</dbReference>
<dbReference type="Pfam" id="PF01095">
    <property type="entry name" value="Pectinesterase"/>
    <property type="match status" value="1"/>
</dbReference>
<feature type="domain" description="Pectinesterase catalytic" evidence="4">
    <location>
        <begin position="12"/>
        <end position="54"/>
    </location>
</feature>
<protein>
    <recommendedName>
        <fullName evidence="4">Pectinesterase catalytic domain-containing protein</fullName>
    </recommendedName>
</protein>
<dbReference type="InterPro" id="IPR000070">
    <property type="entry name" value="Pectinesterase_cat"/>
</dbReference>
<reference evidence="5" key="1">
    <citation type="journal article" date="2017" name="Nature">
        <title>The genome of Chenopodium quinoa.</title>
        <authorList>
            <person name="Jarvis D.E."/>
            <person name="Ho Y.S."/>
            <person name="Lightfoot D.J."/>
            <person name="Schmoeckel S.M."/>
            <person name="Li B."/>
            <person name="Borm T.J.A."/>
            <person name="Ohyanagi H."/>
            <person name="Mineta K."/>
            <person name="Michell C.T."/>
            <person name="Saber N."/>
            <person name="Kharbatia N.M."/>
            <person name="Rupper R.R."/>
            <person name="Sharp A.R."/>
            <person name="Dally N."/>
            <person name="Boughton B.A."/>
            <person name="Woo Y.H."/>
            <person name="Gao G."/>
            <person name="Schijlen E.G.W.M."/>
            <person name="Guo X."/>
            <person name="Momin A.A."/>
            <person name="Negrao S."/>
            <person name="Al-Babili S."/>
            <person name="Gehring C."/>
            <person name="Roessner U."/>
            <person name="Jung C."/>
            <person name="Murphy K."/>
            <person name="Arold S.T."/>
            <person name="Gojobori T."/>
            <person name="van der Linden C.G."/>
            <person name="van Loo E.N."/>
            <person name="Jellen E.N."/>
            <person name="Maughan P.J."/>
            <person name="Tester M."/>
        </authorList>
    </citation>
    <scope>NUCLEOTIDE SEQUENCE [LARGE SCALE GENOMIC DNA]</scope>
    <source>
        <strain evidence="5">cv. PI 614886</strain>
    </source>
</reference>
<dbReference type="EnsemblPlants" id="AUR62035908-RA">
    <property type="protein sequence ID" value="AUR62035908-RA:cds"/>
    <property type="gene ID" value="AUR62035908"/>
</dbReference>
<comment type="pathway">
    <text evidence="1">Glycan metabolism; pectin degradation; 2-dehydro-3-deoxy-D-gluconate from pectin: step 1/5.</text>
</comment>
<proteinExistence type="predicted"/>
<name>A0A803MVI1_CHEQI</name>
<dbReference type="UniPathway" id="UPA00545">
    <property type="reaction ID" value="UER00823"/>
</dbReference>
<evidence type="ECO:0000313" key="6">
    <source>
        <dbReference type="Proteomes" id="UP000596660"/>
    </source>
</evidence>
<dbReference type="Gramene" id="AUR62035908-RA">
    <property type="protein sequence ID" value="AUR62035908-RA:cds"/>
    <property type="gene ID" value="AUR62035908"/>
</dbReference>
<reference evidence="5" key="2">
    <citation type="submission" date="2021-03" db="UniProtKB">
        <authorList>
            <consortium name="EnsemblPlants"/>
        </authorList>
    </citation>
    <scope>IDENTIFICATION</scope>
</reference>